<accession>A0A1C3RLM7</accession>
<dbReference type="AlphaFoldDB" id="A0A1C3RLM7"/>
<reference evidence="1 2" key="1">
    <citation type="submission" date="2016-07" db="EMBL/GenBank/DDBJ databases">
        <authorList>
            <person name="Lefevre C.T."/>
        </authorList>
    </citation>
    <scope>NUCLEOTIDE SEQUENCE [LARGE SCALE GENOMIC DNA]</scope>
    <source>
        <strain evidence="1">PR1</strain>
    </source>
</reference>
<keyword evidence="2" id="KW-1185">Reference proteome</keyword>
<dbReference type="Proteomes" id="UP000231658">
    <property type="component" value="Unassembled WGS sequence"/>
</dbReference>
<organism evidence="1 2">
    <name type="scientific">Candidatus Terasakiella magnetica</name>
    <dbReference type="NCBI Taxonomy" id="1867952"/>
    <lineage>
        <taxon>Bacteria</taxon>
        <taxon>Pseudomonadati</taxon>
        <taxon>Pseudomonadota</taxon>
        <taxon>Alphaproteobacteria</taxon>
        <taxon>Rhodospirillales</taxon>
        <taxon>Terasakiellaceae</taxon>
        <taxon>Terasakiella</taxon>
    </lineage>
</organism>
<evidence type="ECO:0000313" key="1">
    <source>
        <dbReference type="EMBL" id="SCA58148.1"/>
    </source>
</evidence>
<dbReference type="OrthoDB" id="9799456at2"/>
<dbReference type="EMBL" id="FLYE01000047">
    <property type="protein sequence ID" value="SCA58148.1"/>
    <property type="molecule type" value="Genomic_DNA"/>
</dbReference>
<name>A0A1C3RLM7_9PROT</name>
<evidence type="ECO:0000313" key="2">
    <source>
        <dbReference type="Proteomes" id="UP000231658"/>
    </source>
</evidence>
<protein>
    <submittedName>
        <fullName evidence="1">Uncharacterized protein</fullName>
    </submittedName>
</protein>
<dbReference type="RefSeq" id="WP_069190141.1">
    <property type="nucleotide sequence ID" value="NZ_FLYE01000047.1"/>
</dbReference>
<sequence length="65" mass="7288">MAPEKKQVDHILLQAERHCFNCNTGKLKLGTIGCADICDVISETIINLEELANSKFDHFIKQSSK</sequence>
<gene>
    <name evidence="1" type="ORF">MTBPR1_80202</name>
</gene>
<proteinExistence type="predicted"/>